<evidence type="ECO:0000256" key="8">
    <source>
        <dbReference type="ARBA" id="ARBA00023136"/>
    </source>
</evidence>
<keyword evidence="6" id="KW-0256">Endoplasmic reticulum</keyword>
<keyword evidence="5" id="KW-0378">Hydrolase</keyword>
<evidence type="ECO:0000313" key="13">
    <source>
        <dbReference type="EMBL" id="CBJ29117.1"/>
    </source>
</evidence>
<evidence type="ECO:0000256" key="1">
    <source>
        <dbReference type="ARBA" id="ARBA00004477"/>
    </source>
</evidence>
<dbReference type="InterPro" id="IPR003675">
    <property type="entry name" value="Rce1/LyrA-like_dom"/>
</dbReference>
<evidence type="ECO:0000256" key="4">
    <source>
        <dbReference type="ARBA" id="ARBA00022692"/>
    </source>
</evidence>
<evidence type="ECO:0000256" key="6">
    <source>
        <dbReference type="ARBA" id="ARBA00022824"/>
    </source>
</evidence>
<dbReference type="STRING" id="2880.D7FJL4"/>
<evidence type="ECO:0000313" key="14">
    <source>
        <dbReference type="Proteomes" id="UP000002630"/>
    </source>
</evidence>
<sequence>MKIVWLSPLLFGFAHLHHVLEWLRQGNSVRAVAVGMLFQIAYTSVFGAFAAFVQLRTGHLVSSILVHMLCNFMGVPDITFSIAPGNPGESTRTSVLYKHRKRLWCCYVVGIFLFGGLIRPLTSPGLYGSVLWSQGVLHG</sequence>
<evidence type="ECO:0000256" key="10">
    <source>
        <dbReference type="ARBA" id="ARBA00049729"/>
    </source>
</evidence>
<dbReference type="GO" id="GO:0071586">
    <property type="term" value="P:CAAX-box protein processing"/>
    <property type="evidence" value="ECO:0007669"/>
    <property type="project" value="InterPro"/>
</dbReference>
<keyword evidence="7 11" id="KW-1133">Transmembrane helix</keyword>
<organism evidence="13 14">
    <name type="scientific">Ectocarpus siliculosus</name>
    <name type="common">Brown alga</name>
    <name type="synonym">Conferva siliculosa</name>
    <dbReference type="NCBI Taxonomy" id="2880"/>
    <lineage>
        <taxon>Eukaryota</taxon>
        <taxon>Sar</taxon>
        <taxon>Stramenopiles</taxon>
        <taxon>Ochrophyta</taxon>
        <taxon>PX clade</taxon>
        <taxon>Phaeophyceae</taxon>
        <taxon>Ectocarpales</taxon>
        <taxon>Ectocarpaceae</taxon>
        <taxon>Ectocarpus</taxon>
    </lineage>
</organism>
<proteinExistence type="inferred from homology"/>
<evidence type="ECO:0000256" key="7">
    <source>
        <dbReference type="ARBA" id="ARBA00022989"/>
    </source>
</evidence>
<dbReference type="GO" id="GO:0004222">
    <property type="term" value="F:metalloendopeptidase activity"/>
    <property type="evidence" value="ECO:0007669"/>
    <property type="project" value="InterPro"/>
</dbReference>
<keyword evidence="3" id="KW-0645">Protease</keyword>
<dbReference type="Proteomes" id="UP000002630">
    <property type="component" value="Unassembled WGS sequence"/>
</dbReference>
<reference evidence="13 14" key="1">
    <citation type="journal article" date="2010" name="Nature">
        <title>The Ectocarpus genome and the independent evolution of multicellularity in brown algae.</title>
        <authorList>
            <person name="Cock J.M."/>
            <person name="Sterck L."/>
            <person name="Rouze P."/>
            <person name="Scornet D."/>
            <person name="Allen A.E."/>
            <person name="Amoutzias G."/>
            <person name="Anthouard V."/>
            <person name="Artiguenave F."/>
            <person name="Aury J.M."/>
            <person name="Badger J.H."/>
            <person name="Beszteri B."/>
            <person name="Billiau K."/>
            <person name="Bonnet E."/>
            <person name="Bothwell J.H."/>
            <person name="Bowler C."/>
            <person name="Boyen C."/>
            <person name="Brownlee C."/>
            <person name="Carrano C.J."/>
            <person name="Charrier B."/>
            <person name="Cho G.Y."/>
            <person name="Coelho S.M."/>
            <person name="Collen J."/>
            <person name="Corre E."/>
            <person name="Da Silva C."/>
            <person name="Delage L."/>
            <person name="Delaroque N."/>
            <person name="Dittami S.M."/>
            <person name="Doulbeau S."/>
            <person name="Elias M."/>
            <person name="Farnham G."/>
            <person name="Gachon C.M."/>
            <person name="Gschloessl B."/>
            <person name="Heesch S."/>
            <person name="Jabbari K."/>
            <person name="Jubin C."/>
            <person name="Kawai H."/>
            <person name="Kimura K."/>
            <person name="Kloareg B."/>
            <person name="Kupper F.C."/>
            <person name="Lang D."/>
            <person name="Le Bail A."/>
            <person name="Leblanc C."/>
            <person name="Lerouge P."/>
            <person name="Lohr M."/>
            <person name="Lopez P.J."/>
            <person name="Martens C."/>
            <person name="Maumus F."/>
            <person name="Michel G."/>
            <person name="Miranda-Saavedra D."/>
            <person name="Morales J."/>
            <person name="Moreau H."/>
            <person name="Motomura T."/>
            <person name="Nagasato C."/>
            <person name="Napoli C.A."/>
            <person name="Nelson D.R."/>
            <person name="Nyvall-Collen P."/>
            <person name="Peters A.F."/>
            <person name="Pommier C."/>
            <person name="Potin P."/>
            <person name="Poulain J."/>
            <person name="Quesneville H."/>
            <person name="Read B."/>
            <person name="Rensing S.A."/>
            <person name="Ritter A."/>
            <person name="Rousvoal S."/>
            <person name="Samanta M."/>
            <person name="Samson G."/>
            <person name="Schroeder D.C."/>
            <person name="Segurens B."/>
            <person name="Strittmatter M."/>
            <person name="Tonon T."/>
            <person name="Tregear J.W."/>
            <person name="Valentin K."/>
            <person name="von Dassow P."/>
            <person name="Yamagishi T."/>
            <person name="Van de Peer Y."/>
            <person name="Wincker P."/>
        </authorList>
    </citation>
    <scope>NUCLEOTIDE SEQUENCE [LARGE SCALE GENOMIC DNA]</scope>
    <source>
        <strain evidence="14">Ec32 / CCAP1310/4</strain>
    </source>
</reference>
<dbReference type="EC" id="3.4.26.1" evidence="10"/>
<evidence type="ECO:0000256" key="3">
    <source>
        <dbReference type="ARBA" id="ARBA00022670"/>
    </source>
</evidence>
<accession>D7FJL4</accession>
<dbReference type="Pfam" id="PF02517">
    <property type="entry name" value="Rce1-like"/>
    <property type="match status" value="1"/>
</dbReference>
<keyword evidence="14" id="KW-1185">Reference proteome</keyword>
<evidence type="ECO:0000256" key="5">
    <source>
        <dbReference type="ARBA" id="ARBA00022801"/>
    </source>
</evidence>
<evidence type="ECO:0000256" key="11">
    <source>
        <dbReference type="SAM" id="Phobius"/>
    </source>
</evidence>
<evidence type="ECO:0000256" key="2">
    <source>
        <dbReference type="ARBA" id="ARBA00006897"/>
    </source>
</evidence>
<protein>
    <recommendedName>
        <fullName evidence="10">intramembrane prenyl-peptidase Rce1</fullName>
        <ecNumber evidence="10">3.4.26.1</ecNumber>
    </recommendedName>
</protein>
<dbReference type="GO" id="GO:0005789">
    <property type="term" value="C:endoplasmic reticulum membrane"/>
    <property type="evidence" value="ECO:0007669"/>
    <property type="project" value="UniProtKB-SubCell"/>
</dbReference>
<dbReference type="PANTHER" id="PTHR13046">
    <property type="entry name" value="PROTEASE U48 CAAX PRENYL PROTEASE RCE1"/>
    <property type="match status" value="1"/>
</dbReference>
<name>D7FJL4_ECTSI</name>
<dbReference type="InterPro" id="IPR039731">
    <property type="entry name" value="Rce1"/>
</dbReference>
<feature type="transmembrane region" description="Helical" evidence="11">
    <location>
        <begin position="103"/>
        <end position="122"/>
    </location>
</feature>
<feature type="transmembrane region" description="Helical" evidence="11">
    <location>
        <begin position="32"/>
        <end position="53"/>
    </location>
</feature>
<evidence type="ECO:0000256" key="9">
    <source>
        <dbReference type="ARBA" id="ARBA00047280"/>
    </source>
</evidence>
<dbReference type="eggNOG" id="KOG4130">
    <property type="taxonomic scope" value="Eukaryota"/>
</dbReference>
<dbReference type="InParanoid" id="D7FJL4"/>
<dbReference type="EMBL" id="FN649760">
    <property type="protein sequence ID" value="CBJ29117.1"/>
    <property type="molecule type" value="Genomic_DNA"/>
</dbReference>
<gene>
    <name evidence="13" type="ORF">Esi_0134_0094</name>
</gene>
<keyword evidence="4 11" id="KW-0812">Transmembrane</keyword>
<feature type="domain" description="CAAX prenyl protease 2/Lysostaphin resistance protein A-like" evidence="12">
    <location>
        <begin position="3"/>
        <end position="73"/>
    </location>
</feature>
<comment type="subcellular location">
    <subcellularLocation>
        <location evidence="1">Endoplasmic reticulum membrane</location>
        <topology evidence="1">Multi-pass membrane protein</topology>
    </subcellularLocation>
</comment>
<dbReference type="PANTHER" id="PTHR13046:SF0">
    <property type="entry name" value="CAAX PRENYL PROTEASE 2"/>
    <property type="match status" value="1"/>
</dbReference>
<dbReference type="AlphaFoldDB" id="D7FJL4"/>
<comment type="catalytic activity">
    <reaction evidence="9">
        <text>Hydrolyzes the peptide bond -P2-(S-farnesyl or geranylgeranyl)C-P1'-P2'-P3'-COOH where P1' and P2' are amino acids with aliphatic sidechains and P3' is any C-terminal residue.</text>
        <dbReference type="EC" id="3.4.26.1"/>
    </reaction>
</comment>
<comment type="similarity">
    <text evidence="2">Belongs to the peptidase U48 family.</text>
</comment>
<evidence type="ECO:0000259" key="12">
    <source>
        <dbReference type="Pfam" id="PF02517"/>
    </source>
</evidence>
<dbReference type="OrthoDB" id="271604at2759"/>
<keyword evidence="8 11" id="KW-0472">Membrane</keyword>